<evidence type="ECO:0000313" key="3">
    <source>
        <dbReference type="Proteomes" id="UP000192738"/>
    </source>
</evidence>
<protein>
    <submittedName>
        <fullName evidence="2">Uncharacterized protein</fullName>
    </submittedName>
</protein>
<evidence type="ECO:0000313" key="2">
    <source>
        <dbReference type="EMBL" id="SMC39139.1"/>
    </source>
</evidence>
<dbReference type="STRING" id="112901.SAMN04488500_102153"/>
<keyword evidence="1" id="KW-0175">Coiled coil</keyword>
<gene>
    <name evidence="2" type="ORF">SAMN04488500_102153</name>
</gene>
<feature type="coiled-coil region" evidence="1">
    <location>
        <begin position="28"/>
        <end position="55"/>
    </location>
</feature>
<dbReference type="RefSeq" id="WP_084574060.1">
    <property type="nucleotide sequence ID" value="NZ_CP155572.1"/>
</dbReference>
<keyword evidence="3" id="KW-1185">Reference proteome</keyword>
<organism evidence="2 3">
    <name type="scientific">Sporomusa malonica</name>
    <dbReference type="NCBI Taxonomy" id="112901"/>
    <lineage>
        <taxon>Bacteria</taxon>
        <taxon>Bacillati</taxon>
        <taxon>Bacillota</taxon>
        <taxon>Negativicutes</taxon>
        <taxon>Selenomonadales</taxon>
        <taxon>Sporomusaceae</taxon>
        <taxon>Sporomusa</taxon>
    </lineage>
</organism>
<sequence length="109" mass="12414">MEIQEQLNQMQAMMEQLVKMVGHNNSVTEELVQRMDRLEVRIGSLEAHVGSLETRMKNGFSDVVQMITVLGQKVDKIDSTQVLHSDMLRRLAADTAQHEAEIILLKRAK</sequence>
<dbReference type="OrthoDB" id="1683308at2"/>
<dbReference type="AlphaFoldDB" id="A0A1W1YSL4"/>
<reference evidence="2 3" key="1">
    <citation type="submission" date="2017-04" db="EMBL/GenBank/DDBJ databases">
        <authorList>
            <person name="Afonso C.L."/>
            <person name="Miller P.J."/>
            <person name="Scott M.A."/>
            <person name="Spackman E."/>
            <person name="Goraichik I."/>
            <person name="Dimitrov K.M."/>
            <person name="Suarez D.L."/>
            <person name="Swayne D.E."/>
        </authorList>
    </citation>
    <scope>NUCLEOTIDE SEQUENCE [LARGE SCALE GENOMIC DNA]</scope>
    <source>
        <strain evidence="2 3">DSM 5090</strain>
    </source>
</reference>
<name>A0A1W1YSL4_9FIRM</name>
<accession>A0A1W1YSL4</accession>
<dbReference type="EMBL" id="FWXI01000002">
    <property type="protein sequence ID" value="SMC39139.1"/>
    <property type="molecule type" value="Genomic_DNA"/>
</dbReference>
<dbReference type="Proteomes" id="UP000192738">
    <property type="component" value="Unassembled WGS sequence"/>
</dbReference>
<evidence type="ECO:0000256" key="1">
    <source>
        <dbReference type="SAM" id="Coils"/>
    </source>
</evidence>
<dbReference type="Gene3D" id="1.20.1270.70">
    <property type="entry name" value="Designed single chain three-helix bundle"/>
    <property type="match status" value="1"/>
</dbReference>
<proteinExistence type="predicted"/>